<evidence type="ECO:0000256" key="2">
    <source>
        <dbReference type="ARBA" id="ARBA00022771"/>
    </source>
</evidence>
<dbReference type="AlphaFoldDB" id="A0A6C0J305"/>
<dbReference type="Gene3D" id="3.30.40.10">
    <property type="entry name" value="Zinc/RING finger domain, C3HC4 (zinc finger)"/>
    <property type="match status" value="1"/>
</dbReference>
<dbReference type="GO" id="GO:0008270">
    <property type="term" value="F:zinc ion binding"/>
    <property type="evidence" value="ECO:0007669"/>
    <property type="project" value="UniProtKB-KW"/>
</dbReference>
<organism evidence="5">
    <name type="scientific">viral metagenome</name>
    <dbReference type="NCBI Taxonomy" id="1070528"/>
    <lineage>
        <taxon>unclassified sequences</taxon>
        <taxon>metagenomes</taxon>
        <taxon>organismal metagenomes</taxon>
    </lineage>
</organism>
<dbReference type="EMBL" id="MN740313">
    <property type="protein sequence ID" value="QHT99712.1"/>
    <property type="molecule type" value="Genomic_DNA"/>
</dbReference>
<sequence length="117" mass="13526">MSSYNINYDLKNLQETQVFENKVMQSNNSYKFVNIGYIPAYKLFKTTKFNGSQGSQDSQVSQGSTSVDCCICLNNIKKDNVIVIMEQCGHMYHKACLFNWVDLSKKTFCPYCRQDIF</sequence>
<dbReference type="SMART" id="SM00184">
    <property type="entry name" value="RING"/>
    <property type="match status" value="1"/>
</dbReference>
<evidence type="ECO:0000259" key="4">
    <source>
        <dbReference type="PROSITE" id="PS50089"/>
    </source>
</evidence>
<proteinExistence type="predicted"/>
<dbReference type="PANTHER" id="PTHR45969:SF69">
    <property type="entry name" value="FINGER DOMAIN PROTEIN, PUTATIVE (AFU_ORTHOLOGUE AFUA_3G12190)-RELATED"/>
    <property type="match status" value="1"/>
</dbReference>
<dbReference type="CDD" id="cd16448">
    <property type="entry name" value="RING-H2"/>
    <property type="match status" value="1"/>
</dbReference>
<dbReference type="InterPro" id="IPR013083">
    <property type="entry name" value="Znf_RING/FYVE/PHD"/>
</dbReference>
<dbReference type="InterPro" id="IPR001841">
    <property type="entry name" value="Znf_RING"/>
</dbReference>
<keyword evidence="3" id="KW-0862">Zinc</keyword>
<evidence type="ECO:0000256" key="3">
    <source>
        <dbReference type="ARBA" id="ARBA00022833"/>
    </source>
</evidence>
<accession>A0A6C0J305</accession>
<feature type="domain" description="RING-type" evidence="4">
    <location>
        <begin position="69"/>
        <end position="113"/>
    </location>
</feature>
<evidence type="ECO:0000256" key="1">
    <source>
        <dbReference type="ARBA" id="ARBA00022723"/>
    </source>
</evidence>
<dbReference type="Pfam" id="PF13639">
    <property type="entry name" value="zf-RING_2"/>
    <property type="match status" value="1"/>
</dbReference>
<reference evidence="5" key="1">
    <citation type="journal article" date="2020" name="Nature">
        <title>Giant virus diversity and host interactions through global metagenomics.</title>
        <authorList>
            <person name="Schulz F."/>
            <person name="Roux S."/>
            <person name="Paez-Espino D."/>
            <person name="Jungbluth S."/>
            <person name="Walsh D.A."/>
            <person name="Denef V.J."/>
            <person name="McMahon K.D."/>
            <person name="Konstantinidis K.T."/>
            <person name="Eloe-Fadrosh E.A."/>
            <person name="Kyrpides N.C."/>
            <person name="Woyke T."/>
        </authorList>
    </citation>
    <scope>NUCLEOTIDE SEQUENCE</scope>
    <source>
        <strain evidence="5">GVMAG-M-3300025727-45</strain>
    </source>
</reference>
<name>A0A6C0J305_9ZZZZ</name>
<dbReference type="PANTHER" id="PTHR45969">
    <property type="entry name" value="RING ZINC FINGER PROTEIN-RELATED"/>
    <property type="match status" value="1"/>
</dbReference>
<evidence type="ECO:0000313" key="5">
    <source>
        <dbReference type="EMBL" id="QHT99712.1"/>
    </source>
</evidence>
<keyword evidence="1" id="KW-0479">Metal-binding</keyword>
<keyword evidence="2" id="KW-0863">Zinc-finger</keyword>
<dbReference type="GO" id="GO:0061630">
    <property type="term" value="F:ubiquitin protein ligase activity"/>
    <property type="evidence" value="ECO:0007669"/>
    <property type="project" value="TreeGrafter"/>
</dbReference>
<dbReference type="PROSITE" id="PS50089">
    <property type="entry name" value="ZF_RING_2"/>
    <property type="match status" value="1"/>
</dbReference>
<protein>
    <recommendedName>
        <fullName evidence="4">RING-type domain-containing protein</fullName>
    </recommendedName>
</protein>
<dbReference type="SUPFAM" id="SSF57850">
    <property type="entry name" value="RING/U-box"/>
    <property type="match status" value="1"/>
</dbReference>
<dbReference type="GO" id="GO:0016567">
    <property type="term" value="P:protein ubiquitination"/>
    <property type="evidence" value="ECO:0007669"/>
    <property type="project" value="TreeGrafter"/>
</dbReference>